<evidence type="ECO:0000256" key="1">
    <source>
        <dbReference type="SAM" id="Phobius"/>
    </source>
</evidence>
<protein>
    <submittedName>
        <fullName evidence="2">Uncharacterized protein</fullName>
    </submittedName>
</protein>
<name>A0ABW8TNI3_9CLOT</name>
<feature type="transmembrane region" description="Helical" evidence="1">
    <location>
        <begin position="7"/>
        <end position="27"/>
    </location>
</feature>
<keyword evidence="3" id="KW-1185">Reference proteome</keyword>
<dbReference type="EMBL" id="JBJHZY010000001">
    <property type="protein sequence ID" value="MFL0267249.1"/>
    <property type="molecule type" value="Genomic_DNA"/>
</dbReference>
<keyword evidence="1" id="KW-0472">Membrane</keyword>
<gene>
    <name evidence="2" type="ORF">ACJDUH_03960</name>
</gene>
<keyword evidence="1" id="KW-0812">Transmembrane</keyword>
<accession>A0ABW8TNI3</accession>
<evidence type="ECO:0000313" key="2">
    <source>
        <dbReference type="EMBL" id="MFL0267249.1"/>
    </source>
</evidence>
<feature type="transmembrane region" description="Helical" evidence="1">
    <location>
        <begin position="39"/>
        <end position="61"/>
    </location>
</feature>
<proteinExistence type="predicted"/>
<dbReference type="Proteomes" id="UP001623661">
    <property type="component" value="Unassembled WGS sequence"/>
</dbReference>
<keyword evidence="1" id="KW-1133">Transmembrane helix</keyword>
<dbReference type="RefSeq" id="WP_406763856.1">
    <property type="nucleotide sequence ID" value="NZ_JBJHZY010000001.1"/>
</dbReference>
<sequence>MRKNKNLAFLILIFGVLGLAATAYFIINSYFKAKNMEALLKPVAIGFIPFFISFAFLRIGIDGLIKKNS</sequence>
<evidence type="ECO:0000313" key="3">
    <source>
        <dbReference type="Proteomes" id="UP001623661"/>
    </source>
</evidence>
<comment type="caution">
    <text evidence="2">The sequence shown here is derived from an EMBL/GenBank/DDBJ whole genome shotgun (WGS) entry which is preliminary data.</text>
</comment>
<reference evidence="2 3" key="1">
    <citation type="submission" date="2024-11" db="EMBL/GenBank/DDBJ databases">
        <authorList>
            <person name="Heng Y.C."/>
            <person name="Lim A.C.H."/>
            <person name="Lee J.K.Y."/>
            <person name="Kittelmann S."/>
        </authorList>
    </citation>
    <scope>NUCLEOTIDE SEQUENCE [LARGE SCALE GENOMIC DNA]</scope>
    <source>
        <strain evidence="2 3">WILCCON 0202</strain>
    </source>
</reference>
<organism evidence="2 3">
    <name type="scientific">Candidatus Clostridium radicumherbarum</name>
    <dbReference type="NCBI Taxonomy" id="3381662"/>
    <lineage>
        <taxon>Bacteria</taxon>
        <taxon>Bacillati</taxon>
        <taxon>Bacillota</taxon>
        <taxon>Clostridia</taxon>
        <taxon>Eubacteriales</taxon>
        <taxon>Clostridiaceae</taxon>
        <taxon>Clostridium</taxon>
    </lineage>
</organism>